<sequence>MDPDRAAADDANSNVPAPVQGPRQPETLGQGEEAREAFLHMMSNWYTEFLQVNPNAQPPPPTLIPQAVPVAPQNIDLVRMTKPPVDKIQKQ</sequence>
<dbReference type="AlphaFoldDB" id="A0A5B6VB97"/>
<protein>
    <submittedName>
        <fullName evidence="2">Ferrochelatase</fullName>
    </submittedName>
</protein>
<evidence type="ECO:0000313" key="2">
    <source>
        <dbReference type="EMBL" id="KAA3466276.1"/>
    </source>
</evidence>
<dbReference type="EMBL" id="SMMG02000007">
    <property type="protein sequence ID" value="KAA3466276.1"/>
    <property type="molecule type" value="Genomic_DNA"/>
</dbReference>
<accession>A0A5B6VB97</accession>
<feature type="region of interest" description="Disordered" evidence="1">
    <location>
        <begin position="1"/>
        <end position="33"/>
    </location>
</feature>
<comment type="caution">
    <text evidence="2">The sequence shown here is derived from an EMBL/GenBank/DDBJ whole genome shotgun (WGS) entry which is preliminary data.</text>
</comment>
<evidence type="ECO:0000313" key="3">
    <source>
        <dbReference type="Proteomes" id="UP000325315"/>
    </source>
</evidence>
<gene>
    <name evidence="2" type="ORF">EPI10_001377</name>
</gene>
<proteinExistence type="predicted"/>
<dbReference type="Proteomes" id="UP000325315">
    <property type="component" value="Unassembled WGS sequence"/>
</dbReference>
<name>A0A5B6VB97_9ROSI</name>
<evidence type="ECO:0000256" key="1">
    <source>
        <dbReference type="SAM" id="MobiDB-lite"/>
    </source>
</evidence>
<reference evidence="3" key="1">
    <citation type="journal article" date="2019" name="Plant Biotechnol. J.">
        <title>Genome sequencing of the Australian wild diploid species Gossypium australe highlights disease resistance and delayed gland morphogenesis.</title>
        <authorList>
            <person name="Cai Y."/>
            <person name="Cai X."/>
            <person name="Wang Q."/>
            <person name="Wang P."/>
            <person name="Zhang Y."/>
            <person name="Cai C."/>
            <person name="Xu Y."/>
            <person name="Wang K."/>
            <person name="Zhou Z."/>
            <person name="Wang C."/>
            <person name="Geng S."/>
            <person name="Li B."/>
            <person name="Dong Q."/>
            <person name="Hou Y."/>
            <person name="Wang H."/>
            <person name="Ai P."/>
            <person name="Liu Z."/>
            <person name="Yi F."/>
            <person name="Sun M."/>
            <person name="An G."/>
            <person name="Cheng J."/>
            <person name="Zhang Y."/>
            <person name="Shi Q."/>
            <person name="Xie Y."/>
            <person name="Shi X."/>
            <person name="Chang Y."/>
            <person name="Huang F."/>
            <person name="Chen Y."/>
            <person name="Hong S."/>
            <person name="Mi L."/>
            <person name="Sun Q."/>
            <person name="Zhang L."/>
            <person name="Zhou B."/>
            <person name="Peng R."/>
            <person name="Zhang X."/>
            <person name="Liu F."/>
        </authorList>
    </citation>
    <scope>NUCLEOTIDE SEQUENCE [LARGE SCALE GENOMIC DNA]</scope>
    <source>
        <strain evidence="3">cv. PA1801</strain>
    </source>
</reference>
<organism evidence="2 3">
    <name type="scientific">Gossypium australe</name>
    <dbReference type="NCBI Taxonomy" id="47621"/>
    <lineage>
        <taxon>Eukaryota</taxon>
        <taxon>Viridiplantae</taxon>
        <taxon>Streptophyta</taxon>
        <taxon>Embryophyta</taxon>
        <taxon>Tracheophyta</taxon>
        <taxon>Spermatophyta</taxon>
        <taxon>Magnoliopsida</taxon>
        <taxon>eudicotyledons</taxon>
        <taxon>Gunneridae</taxon>
        <taxon>Pentapetalae</taxon>
        <taxon>rosids</taxon>
        <taxon>malvids</taxon>
        <taxon>Malvales</taxon>
        <taxon>Malvaceae</taxon>
        <taxon>Malvoideae</taxon>
        <taxon>Gossypium</taxon>
    </lineage>
</organism>
<keyword evidence="3" id="KW-1185">Reference proteome</keyword>